<organism evidence="1 2">
    <name type="scientific">Ralstonia solanacearum K60</name>
    <dbReference type="NCBI Taxonomy" id="1091042"/>
    <lineage>
        <taxon>Bacteria</taxon>
        <taxon>Pseudomonadati</taxon>
        <taxon>Pseudomonadota</taxon>
        <taxon>Betaproteobacteria</taxon>
        <taxon>Burkholderiales</taxon>
        <taxon>Burkholderiaceae</taxon>
        <taxon>Ralstonia</taxon>
        <taxon>Ralstonia solanacearum species complex</taxon>
    </lineage>
</organism>
<protein>
    <submittedName>
        <fullName evidence="1">Uncharacterized protein</fullName>
    </submittedName>
</protein>
<sequence>MVQSGGLFESGVRVEAIRVETDLVRGVAGRRVVVEAGVPLPMVPQVVEQALVFCPINNFV</sequence>
<dbReference type="AlphaFoldDB" id="A0AAP7ZIB0"/>
<dbReference type="EMBL" id="NCTK01000002">
    <property type="protein sequence ID" value="OYQ09631.1"/>
    <property type="molecule type" value="Genomic_DNA"/>
</dbReference>
<proteinExistence type="predicted"/>
<reference evidence="1 2" key="1">
    <citation type="submission" date="2017-04" db="EMBL/GenBank/DDBJ databases">
        <title>Genome Announcement: Closed genomes of Ralstonia solanacearum strains K60, UW551, and UW700.</title>
        <authorList>
            <person name="Hayes M."/>
            <person name="Macintyre A.M."/>
            <person name="Allen C."/>
        </authorList>
    </citation>
    <scope>NUCLEOTIDE SEQUENCE [LARGE SCALE GENOMIC DNA]</scope>
    <source>
        <strain evidence="1 2">UW25</strain>
    </source>
</reference>
<comment type="caution">
    <text evidence="1">The sequence shown here is derived from an EMBL/GenBank/DDBJ whole genome shotgun (WGS) entry which is preliminary data.</text>
</comment>
<evidence type="ECO:0000313" key="2">
    <source>
        <dbReference type="Proteomes" id="UP000216164"/>
    </source>
</evidence>
<name>A0AAP7ZIB0_RALSL</name>
<gene>
    <name evidence="1" type="ORF">B7R77_22475</name>
</gene>
<accession>A0AAP7ZIB0</accession>
<dbReference type="Proteomes" id="UP000216164">
    <property type="component" value="Unassembled WGS sequence"/>
</dbReference>
<evidence type="ECO:0000313" key="1">
    <source>
        <dbReference type="EMBL" id="OYQ09631.1"/>
    </source>
</evidence>